<reference evidence="2 3" key="1">
    <citation type="submission" date="2021-03" db="EMBL/GenBank/DDBJ databases">
        <title>Enterococcal diversity collection.</title>
        <authorList>
            <person name="Gilmore M.S."/>
            <person name="Schwartzman J."/>
            <person name="Van Tyne D."/>
            <person name="Martin M."/>
            <person name="Earl A.M."/>
            <person name="Manson A.L."/>
            <person name="Straub T."/>
            <person name="Salamzade R."/>
            <person name="Saavedra J."/>
            <person name="Lebreton F."/>
            <person name="Prichula J."/>
            <person name="Schaufler K."/>
            <person name="Gaca A."/>
            <person name="Sgardioli B."/>
            <person name="Wagenaar J."/>
            <person name="Strong T."/>
        </authorList>
    </citation>
    <scope>NUCLEOTIDE SEQUENCE [LARGE SCALE GENOMIC DNA]</scope>
    <source>
        <strain evidence="2 3">DIV0869a</strain>
    </source>
</reference>
<keyword evidence="3" id="KW-1185">Reference proteome</keyword>
<evidence type="ECO:0008006" key="4">
    <source>
        <dbReference type="Google" id="ProtNLM"/>
    </source>
</evidence>
<organism evidence="2 3">
    <name type="scientific">Candidatus Enterococcus ikei</name>
    <dbReference type="NCBI Taxonomy" id="2815326"/>
    <lineage>
        <taxon>Bacteria</taxon>
        <taxon>Bacillati</taxon>
        <taxon>Bacillota</taxon>
        <taxon>Bacilli</taxon>
        <taxon>Lactobacillales</taxon>
        <taxon>Enterococcaceae</taxon>
        <taxon>Enterococcus</taxon>
    </lineage>
</organism>
<feature type="transmembrane region" description="Helical" evidence="1">
    <location>
        <begin position="134"/>
        <end position="158"/>
    </location>
</feature>
<feature type="transmembrane region" description="Helical" evidence="1">
    <location>
        <begin position="216"/>
        <end position="234"/>
    </location>
</feature>
<evidence type="ECO:0000313" key="2">
    <source>
        <dbReference type="EMBL" id="MBO0440177.1"/>
    </source>
</evidence>
<accession>A0ABS3GY40</accession>
<gene>
    <name evidence="2" type="ORF">JZO69_07370</name>
</gene>
<keyword evidence="1" id="KW-0472">Membrane</keyword>
<feature type="transmembrane region" description="Helical" evidence="1">
    <location>
        <begin position="44"/>
        <end position="65"/>
    </location>
</feature>
<name>A0ABS3GY40_9ENTE</name>
<sequence length="243" mass="29061">MWLLWNEYRKESRLLWLFSGCSFLILSGFMVYNLGFQQIHFQGISQFVLIMVFFFLFAHFIYEMYRQIKVWKKSQYRLLPISEAKFYFSNILFSWITTTLFMTCYYLCLVGLVFLLDKQVDMANFQEYWKHLLIASYFFFSTSIYVQLVYLLSSLISMNAPIRLQRVSKYVLFLILFVAEVVISDQLLNGYKKIAFIESHQFKITVGYVPLYLEDLIFDGFLLVISSVASIFILKKYIEAERR</sequence>
<feature type="transmembrane region" description="Helical" evidence="1">
    <location>
        <begin position="86"/>
        <end position="114"/>
    </location>
</feature>
<keyword evidence="1" id="KW-0812">Transmembrane</keyword>
<comment type="caution">
    <text evidence="2">The sequence shown here is derived from an EMBL/GenBank/DDBJ whole genome shotgun (WGS) entry which is preliminary data.</text>
</comment>
<evidence type="ECO:0000313" key="3">
    <source>
        <dbReference type="Proteomes" id="UP000664632"/>
    </source>
</evidence>
<feature type="transmembrane region" description="Helical" evidence="1">
    <location>
        <begin position="14"/>
        <end position="32"/>
    </location>
</feature>
<evidence type="ECO:0000256" key="1">
    <source>
        <dbReference type="SAM" id="Phobius"/>
    </source>
</evidence>
<dbReference type="Proteomes" id="UP000664632">
    <property type="component" value="Unassembled WGS sequence"/>
</dbReference>
<protein>
    <recommendedName>
        <fullName evidence="4">ABC transporter permease</fullName>
    </recommendedName>
</protein>
<keyword evidence="1" id="KW-1133">Transmembrane helix</keyword>
<dbReference type="RefSeq" id="WP_207112246.1">
    <property type="nucleotide sequence ID" value="NZ_JAFLWD010000015.1"/>
</dbReference>
<dbReference type="EMBL" id="JAFLWD010000015">
    <property type="protein sequence ID" value="MBO0440177.1"/>
    <property type="molecule type" value="Genomic_DNA"/>
</dbReference>
<feature type="transmembrane region" description="Helical" evidence="1">
    <location>
        <begin position="170"/>
        <end position="188"/>
    </location>
</feature>
<proteinExistence type="predicted"/>